<feature type="non-terminal residue" evidence="1">
    <location>
        <position position="301"/>
    </location>
</feature>
<accession>A0A921SVN3</accession>
<organism evidence="1 2">
    <name type="scientific">Brachybacterium massiliense</name>
    <dbReference type="NCBI Taxonomy" id="1755098"/>
    <lineage>
        <taxon>Bacteria</taxon>
        <taxon>Bacillati</taxon>
        <taxon>Actinomycetota</taxon>
        <taxon>Actinomycetes</taxon>
        <taxon>Micrococcales</taxon>
        <taxon>Dermabacteraceae</taxon>
        <taxon>Brachybacterium</taxon>
    </lineage>
</organism>
<evidence type="ECO:0008006" key="3">
    <source>
        <dbReference type="Google" id="ProtNLM"/>
    </source>
</evidence>
<dbReference type="EMBL" id="DYUE01000022">
    <property type="protein sequence ID" value="HJG90200.1"/>
    <property type="molecule type" value="Genomic_DNA"/>
</dbReference>
<evidence type="ECO:0000313" key="1">
    <source>
        <dbReference type="EMBL" id="HJG90200.1"/>
    </source>
</evidence>
<comment type="caution">
    <text evidence="1">The sequence shown here is derived from an EMBL/GenBank/DDBJ whole genome shotgun (WGS) entry which is preliminary data.</text>
</comment>
<dbReference type="AlphaFoldDB" id="A0A921SVN3"/>
<dbReference type="Proteomes" id="UP000742460">
    <property type="component" value="Unassembled WGS sequence"/>
</dbReference>
<protein>
    <recommendedName>
        <fullName evidence="3">Glycosyltransferase</fullName>
    </recommendedName>
</protein>
<evidence type="ECO:0000313" key="2">
    <source>
        <dbReference type="Proteomes" id="UP000742460"/>
    </source>
</evidence>
<reference evidence="1" key="1">
    <citation type="journal article" date="2021" name="PeerJ">
        <title>Extensive microbial diversity within the chicken gut microbiome revealed by metagenomics and culture.</title>
        <authorList>
            <person name="Gilroy R."/>
            <person name="Ravi A."/>
            <person name="Getino M."/>
            <person name="Pursley I."/>
            <person name="Horton D.L."/>
            <person name="Alikhan N.F."/>
            <person name="Baker D."/>
            <person name="Gharbi K."/>
            <person name="Hall N."/>
            <person name="Watson M."/>
            <person name="Adriaenssens E.M."/>
            <person name="Foster-Nyarko E."/>
            <person name="Jarju S."/>
            <person name="Secka A."/>
            <person name="Antonio M."/>
            <person name="Oren A."/>
            <person name="Chaudhuri R.R."/>
            <person name="La Ragione R."/>
            <person name="Hildebrand F."/>
            <person name="Pallen M.J."/>
        </authorList>
    </citation>
    <scope>NUCLEOTIDE SEQUENCE</scope>
    <source>
        <strain evidence="1">ChiGjej5B5-22894</strain>
    </source>
</reference>
<sequence>MAEPDYPSVLHLSDPAYTATLLARAAEGTGRRWRVLPLATTPPARGTAQQVLRKAARGLGWEAELLTARMRSRRLHVHSALARRHAGWAFGRSFALHLHGTDIRSRQYEPAHRDLVRGTVRDAHVVFYSTPDLREHVSPLRGDARLVPVPVPLPEHGAAELPGPVRSATGGREYLFFPSRWEEVKGGAAQIALARTLAAAVTGPSAPVLLGLDWGPLAAEAAAAGVRLLPKMPHAQFLATVAGARLCIGQLSGVLGASELDALASEVPLAAPLNPSWYDGSHPSLRIPPVVGGVDLGVGGG</sequence>
<name>A0A921SVN3_9MICO</name>
<proteinExistence type="predicted"/>
<gene>
    <name evidence="1" type="ORF">K8V81_00605</name>
</gene>
<reference evidence="1" key="2">
    <citation type="submission" date="2021-09" db="EMBL/GenBank/DDBJ databases">
        <authorList>
            <person name="Gilroy R."/>
        </authorList>
    </citation>
    <scope>NUCLEOTIDE SEQUENCE</scope>
    <source>
        <strain evidence="1">ChiGjej5B5-22894</strain>
    </source>
</reference>